<dbReference type="InterPro" id="IPR002213">
    <property type="entry name" value="UDP_glucos_trans"/>
</dbReference>
<keyword evidence="7" id="KW-0812">Transmembrane</keyword>
<evidence type="ECO:0000313" key="9">
    <source>
        <dbReference type="EMBL" id="GMR61990.1"/>
    </source>
</evidence>
<reference evidence="10" key="1">
    <citation type="submission" date="2022-10" db="EMBL/GenBank/DDBJ databases">
        <title>Genome assembly of Pristionchus species.</title>
        <authorList>
            <person name="Yoshida K."/>
            <person name="Sommer R.J."/>
        </authorList>
    </citation>
    <scope>NUCLEOTIDE SEQUENCE [LARGE SCALE GENOMIC DNA]</scope>
    <source>
        <strain evidence="10">RS5460</strain>
    </source>
</reference>
<keyword evidence="10" id="KW-1185">Reference proteome</keyword>
<evidence type="ECO:0000256" key="7">
    <source>
        <dbReference type="SAM" id="Phobius"/>
    </source>
</evidence>
<dbReference type="PANTHER" id="PTHR48043:SF23">
    <property type="entry name" value="UDP-GLUCURONOSYLTRANSFERASE"/>
    <property type="match status" value="1"/>
</dbReference>
<dbReference type="Gene3D" id="3.40.50.2000">
    <property type="entry name" value="Glycogen Phosphorylase B"/>
    <property type="match status" value="1"/>
</dbReference>
<dbReference type="AlphaFoldDB" id="A0AAN5DH14"/>
<dbReference type="FunFam" id="3.40.50.2000:FF:000201">
    <property type="entry name" value="UDP-glucuronosyltransferase"/>
    <property type="match status" value="1"/>
</dbReference>
<dbReference type="PANTHER" id="PTHR48043">
    <property type="entry name" value="EG:EG0003.4 PROTEIN-RELATED"/>
    <property type="match status" value="1"/>
</dbReference>
<evidence type="ECO:0000256" key="3">
    <source>
        <dbReference type="ARBA" id="ARBA00022676"/>
    </source>
</evidence>
<organism evidence="9 10">
    <name type="scientific">Pristionchus mayeri</name>
    <dbReference type="NCBI Taxonomy" id="1317129"/>
    <lineage>
        <taxon>Eukaryota</taxon>
        <taxon>Metazoa</taxon>
        <taxon>Ecdysozoa</taxon>
        <taxon>Nematoda</taxon>
        <taxon>Chromadorea</taxon>
        <taxon>Rhabditida</taxon>
        <taxon>Rhabditina</taxon>
        <taxon>Diplogasteromorpha</taxon>
        <taxon>Diplogasteroidea</taxon>
        <taxon>Neodiplogasteridae</taxon>
        <taxon>Pristionchus</taxon>
    </lineage>
</organism>
<evidence type="ECO:0000256" key="4">
    <source>
        <dbReference type="ARBA" id="ARBA00022679"/>
    </source>
</evidence>
<comment type="catalytic activity">
    <reaction evidence="6">
        <text>glucuronate acceptor + UDP-alpha-D-glucuronate = acceptor beta-D-glucuronoside + UDP + H(+)</text>
        <dbReference type="Rhea" id="RHEA:21032"/>
        <dbReference type="ChEBI" id="CHEBI:15378"/>
        <dbReference type="ChEBI" id="CHEBI:58052"/>
        <dbReference type="ChEBI" id="CHEBI:58223"/>
        <dbReference type="ChEBI" id="CHEBI:132367"/>
        <dbReference type="ChEBI" id="CHEBI:132368"/>
        <dbReference type="EC" id="2.4.1.17"/>
    </reaction>
</comment>
<keyword evidence="4" id="KW-0808">Transferase</keyword>
<feature type="non-terminal residue" evidence="9">
    <location>
        <position position="1"/>
    </location>
</feature>
<keyword evidence="7" id="KW-1133">Transmembrane helix</keyword>
<accession>A0AAN5DH14</accession>
<gene>
    <name evidence="9" type="ORF">PMAYCL1PPCAC_32186</name>
</gene>
<dbReference type="SUPFAM" id="SSF53756">
    <property type="entry name" value="UDP-Glycosyltransferase/glycogen phosphorylase"/>
    <property type="match status" value="1"/>
</dbReference>
<dbReference type="EMBL" id="BTRK01000006">
    <property type="protein sequence ID" value="GMR61990.1"/>
    <property type="molecule type" value="Genomic_DNA"/>
</dbReference>
<evidence type="ECO:0000256" key="2">
    <source>
        <dbReference type="ARBA" id="ARBA00012544"/>
    </source>
</evidence>
<evidence type="ECO:0000256" key="5">
    <source>
        <dbReference type="ARBA" id="ARBA00022729"/>
    </source>
</evidence>
<evidence type="ECO:0000256" key="1">
    <source>
        <dbReference type="ARBA" id="ARBA00009995"/>
    </source>
</evidence>
<protein>
    <recommendedName>
        <fullName evidence="2">glucuronosyltransferase</fullName>
        <ecNumber evidence="2">2.4.1.17</ecNumber>
    </recommendedName>
</protein>
<dbReference type="EC" id="2.4.1.17" evidence="2"/>
<proteinExistence type="inferred from homology"/>
<evidence type="ECO:0000313" key="10">
    <source>
        <dbReference type="Proteomes" id="UP001328107"/>
    </source>
</evidence>
<dbReference type="CDD" id="cd03784">
    <property type="entry name" value="GT1_Gtf-like"/>
    <property type="match status" value="1"/>
</dbReference>
<keyword evidence="3" id="KW-0328">Glycosyltransferase</keyword>
<comment type="similarity">
    <text evidence="1">Belongs to the UDP-glycosyltransferase family.</text>
</comment>
<dbReference type="GO" id="GO:0015020">
    <property type="term" value="F:glucuronosyltransferase activity"/>
    <property type="evidence" value="ECO:0007669"/>
    <property type="project" value="UniProtKB-EC"/>
</dbReference>
<keyword evidence="7" id="KW-0472">Membrane</keyword>
<evidence type="ECO:0000256" key="8">
    <source>
        <dbReference type="SAM" id="SignalP"/>
    </source>
</evidence>
<feature type="chain" id="PRO_5042864914" description="glucuronosyltransferase" evidence="8">
    <location>
        <begin position="21"/>
        <end position="529"/>
    </location>
</feature>
<evidence type="ECO:0000256" key="6">
    <source>
        <dbReference type="ARBA" id="ARBA00047475"/>
    </source>
</evidence>
<dbReference type="Pfam" id="PF00201">
    <property type="entry name" value="UDPGT"/>
    <property type="match status" value="1"/>
</dbReference>
<comment type="caution">
    <text evidence="9">The sequence shown here is derived from an EMBL/GenBank/DDBJ whole genome shotgun (WGS) entry which is preliminary data.</text>
</comment>
<name>A0AAN5DH14_9BILA</name>
<keyword evidence="5 8" id="KW-0732">Signal</keyword>
<feature type="transmembrane region" description="Helical" evidence="7">
    <location>
        <begin position="492"/>
        <end position="519"/>
    </location>
</feature>
<sequence>RTMRLVRSLLSILLLHSSNSLKFLAYSPQFGASHVHFMGRLSDALVDAGHEVVMLSSRMDTLIGSTGTKRARVIEIPQTAEGAQFEHFINNKMVENVWRESSMIKMTQGAEVIMQANIAQCNATLYHPGLINRLQREKFDVGFTESHDLCSIGLFHLAGIDKFAITESLAMVDGHFFYSQVPSNPAYVPSFSSGLAGEQMSFPERAANFFVSFMTSIAKLSMLQQWEAVFTDYENDFPSLRELVERNSLVFLNSDPLVEFPRPSAARIVDIGGITVSNGAEPLNETWSSLLSLRPHTILISFGSFAKAHLMPDEYKHSIIAVAKMFAEVTFIFKYEKPEHRLSEGVDNIVETAWMPQNDILHDDRLTAFVTHGGQGSVTEAYYAGIPLVVIPICFDQLRNAAQVARNGVGLVVEKSELMNEQKLAAAIQAMLTNDRYRAQARKVRQLLHERPFSTRKVFVRNMEFLGKHGPLRQLDHYGRHLNVLQYYLVDVIAVITGAILITLIIIVLLACAFGRFVINKINTKSKQD</sequence>
<dbReference type="InterPro" id="IPR050271">
    <property type="entry name" value="UDP-glycosyltransferase"/>
</dbReference>
<dbReference type="Proteomes" id="UP001328107">
    <property type="component" value="Unassembled WGS sequence"/>
</dbReference>
<feature type="signal peptide" evidence="8">
    <location>
        <begin position="1"/>
        <end position="20"/>
    </location>
</feature>